<evidence type="ECO:0000313" key="3">
    <source>
        <dbReference type="Proteomes" id="UP001197093"/>
    </source>
</evidence>
<dbReference type="PANTHER" id="PTHR10622">
    <property type="entry name" value="HET DOMAIN-CONTAINING PROTEIN"/>
    <property type="match status" value="1"/>
</dbReference>
<sequence length="543" mass="61762">MRLINTQTFELKDFGVDPPPYAILSHTWGKGEVTFQEMADLDAARKKTGFAKIEQCCRQARSDGFDWAWVDTCCIDKTSSAELSETINSMFSWYGRAMKCYALLSDVVATQDELFPRPDQEPSPEFQLESPLRYPRHKSVFFTSRWWTRGWTLQELIAPHDVEFYSRDWNYLTSKHACKELIGGACGIAVSVLDQSRALASFCVAERISWASHRITTRDEDMAYCLLGLLDVNMPLLYGEGAHKAFLRLQQHFLAATEDWTIFLWGARHSPATLHVAGPIRDARGSDLPRLASNVASMSRAPIHNILASSPSSFRPARLSEWLGWSSAGQNVLGFEPSSTALKLPVGIGTGGARTFVRLMAFIYDIPAPELADKGWNLTTCYIKMQTELENRQSQQPRQYNRFLSSRWPLIWSWRTPKPDIPSKSITARFRGSDELGARHSLHLSTTETFPGCLIRLAVRAGYYWLDVQAGNRVDLKTQAARLSKMDLSRLWVETTRETGPVCEERVDFESKSLLITLWIKQSSRLFAKDWYKMYLAIVERRG</sequence>
<accession>A0AAD4EZY8</accession>
<name>A0AAD4EZY8_9PEZI</name>
<evidence type="ECO:0000259" key="1">
    <source>
        <dbReference type="Pfam" id="PF06985"/>
    </source>
</evidence>
<protein>
    <recommendedName>
        <fullName evidence="1">Heterokaryon incompatibility domain-containing protein</fullName>
    </recommendedName>
</protein>
<organism evidence="2 3">
    <name type="scientific">Staphylotrichum longicolle</name>
    <dbReference type="NCBI Taxonomy" id="669026"/>
    <lineage>
        <taxon>Eukaryota</taxon>
        <taxon>Fungi</taxon>
        <taxon>Dikarya</taxon>
        <taxon>Ascomycota</taxon>
        <taxon>Pezizomycotina</taxon>
        <taxon>Sordariomycetes</taxon>
        <taxon>Sordariomycetidae</taxon>
        <taxon>Sordariales</taxon>
        <taxon>Chaetomiaceae</taxon>
        <taxon>Staphylotrichum</taxon>
    </lineage>
</organism>
<reference evidence="2" key="1">
    <citation type="submission" date="2023-02" db="EMBL/GenBank/DDBJ databases">
        <authorList>
            <person name="Palmer J.M."/>
        </authorList>
    </citation>
    <scope>NUCLEOTIDE SEQUENCE</scope>
    <source>
        <strain evidence="2">FW57</strain>
    </source>
</reference>
<feature type="domain" description="Heterokaryon incompatibility" evidence="1">
    <location>
        <begin position="21"/>
        <end position="155"/>
    </location>
</feature>
<gene>
    <name evidence="2" type="ORF">NEMBOFW57_007884</name>
</gene>
<dbReference type="PANTHER" id="PTHR10622:SF10">
    <property type="entry name" value="HET DOMAIN-CONTAINING PROTEIN"/>
    <property type="match status" value="1"/>
</dbReference>
<dbReference type="InterPro" id="IPR010730">
    <property type="entry name" value="HET"/>
</dbReference>
<evidence type="ECO:0000313" key="2">
    <source>
        <dbReference type="EMBL" id="KAG7288353.1"/>
    </source>
</evidence>
<dbReference type="Proteomes" id="UP001197093">
    <property type="component" value="Unassembled WGS sequence"/>
</dbReference>
<keyword evidence="3" id="KW-1185">Reference proteome</keyword>
<dbReference type="EMBL" id="JAHCVI010000003">
    <property type="protein sequence ID" value="KAG7288353.1"/>
    <property type="molecule type" value="Genomic_DNA"/>
</dbReference>
<proteinExistence type="predicted"/>
<comment type="caution">
    <text evidence="2">The sequence shown here is derived from an EMBL/GenBank/DDBJ whole genome shotgun (WGS) entry which is preliminary data.</text>
</comment>
<dbReference type="Pfam" id="PF06985">
    <property type="entry name" value="HET"/>
    <property type="match status" value="1"/>
</dbReference>
<dbReference type="AlphaFoldDB" id="A0AAD4EZY8"/>